<dbReference type="GO" id="GO:0005524">
    <property type="term" value="F:ATP binding"/>
    <property type="evidence" value="ECO:0007669"/>
    <property type="project" value="UniProtKB-KW"/>
</dbReference>
<dbReference type="Proteomes" id="UP000248724">
    <property type="component" value="Unassembled WGS sequence"/>
</dbReference>
<sequence>MAWGGGGYGPGGGGFHGGPGAGTATGLPFEGIPPERQAGVDRILADEPDHAEPTVSFTHRPAPGSDRRLTLWMLLTRYPGRMAAAGLLVVVTALSAQAGPKLTGLAIDKGMLPGHHHMGTVVVIAGLYLLALVATALAQRSQVRVSGRLAAWVMNDLRVKIFTHLQRLSLDFYTEEKAGVIMSRMTSDIENLQQLLQDGLAQFAVQGLTMVVITAVLFTMNVRLALVTVVLVVPILTLMSMWFRRASEQGYDKVRDGIANVLSDLSESLHGVRVVAAHNRQRHNVVHHRNVVGRYRAANYYTAEINAIYGPGTQLLGILGQAVLLAIGGDMVVHHQLTLGTLVAFLLYLSRFFQPIQLLVQQYNLYQQGQASINKLRGLLDVQPSVTEVPGALELPPIKGSISFERVSFAYEPGLEVLHDVDILIRPGETVAFVGPTGAGKSTLAKLVTRFYDPTAGRVLIDQHDLRGVTLSSLRRQLGVVPQEPFLFAGAVRDNVAFARADASDAEVEQAVRAVGLDEVVDRLPLGLDTLVHERGQTLSSGERQLIALARAFLAQPRVLVLDEATSNLDLQSETRIEHALDVLLAGRTAILIAHRLSTARKADRIVVIDGGRVVEAGTHDELVTAGGRYAEMYDTWATQGAIGQGAGPEVAGNGLQR</sequence>
<dbReference type="PANTHER" id="PTHR24221:SF654">
    <property type="entry name" value="ATP-BINDING CASSETTE SUB-FAMILY B MEMBER 6"/>
    <property type="match status" value="1"/>
</dbReference>
<evidence type="ECO:0000256" key="2">
    <source>
        <dbReference type="ARBA" id="ARBA00022448"/>
    </source>
</evidence>
<dbReference type="InterPro" id="IPR036640">
    <property type="entry name" value="ABC1_TM_sf"/>
</dbReference>
<dbReference type="Pfam" id="PF00005">
    <property type="entry name" value="ABC_tran"/>
    <property type="match status" value="1"/>
</dbReference>
<feature type="transmembrane region" description="Helical" evidence="9">
    <location>
        <begin position="78"/>
        <end position="98"/>
    </location>
</feature>
<dbReference type="CDD" id="cd18546">
    <property type="entry name" value="ABC_6TM_Rv0194_D2_like"/>
    <property type="match status" value="1"/>
</dbReference>
<dbReference type="GO" id="GO:0005886">
    <property type="term" value="C:plasma membrane"/>
    <property type="evidence" value="ECO:0007669"/>
    <property type="project" value="UniProtKB-SubCell"/>
</dbReference>
<dbReference type="SUPFAM" id="SSF90123">
    <property type="entry name" value="ABC transporter transmembrane region"/>
    <property type="match status" value="1"/>
</dbReference>
<dbReference type="InterPro" id="IPR003439">
    <property type="entry name" value="ABC_transporter-like_ATP-bd"/>
</dbReference>
<keyword evidence="3" id="KW-1003">Cell membrane</keyword>
<dbReference type="GO" id="GO:0016887">
    <property type="term" value="F:ATP hydrolysis activity"/>
    <property type="evidence" value="ECO:0007669"/>
    <property type="project" value="InterPro"/>
</dbReference>
<dbReference type="Gene3D" id="3.40.50.300">
    <property type="entry name" value="P-loop containing nucleotide triphosphate hydrolases"/>
    <property type="match status" value="1"/>
</dbReference>
<dbReference type="PROSITE" id="PS50893">
    <property type="entry name" value="ABC_TRANSPORTER_2"/>
    <property type="match status" value="1"/>
</dbReference>
<evidence type="ECO:0000256" key="7">
    <source>
        <dbReference type="ARBA" id="ARBA00022989"/>
    </source>
</evidence>
<evidence type="ECO:0000256" key="3">
    <source>
        <dbReference type="ARBA" id="ARBA00022475"/>
    </source>
</evidence>
<proteinExistence type="predicted"/>
<evidence type="ECO:0000313" key="12">
    <source>
        <dbReference type="EMBL" id="PZR80272.1"/>
    </source>
</evidence>
<name>A0A2W5Z4N5_9BACT</name>
<evidence type="ECO:0000256" key="1">
    <source>
        <dbReference type="ARBA" id="ARBA00004651"/>
    </source>
</evidence>
<evidence type="ECO:0000256" key="5">
    <source>
        <dbReference type="ARBA" id="ARBA00022741"/>
    </source>
</evidence>
<evidence type="ECO:0000259" key="11">
    <source>
        <dbReference type="PROSITE" id="PS50929"/>
    </source>
</evidence>
<dbReference type="SUPFAM" id="SSF52540">
    <property type="entry name" value="P-loop containing nucleoside triphosphate hydrolases"/>
    <property type="match status" value="1"/>
</dbReference>
<dbReference type="GO" id="GO:0140359">
    <property type="term" value="F:ABC-type transporter activity"/>
    <property type="evidence" value="ECO:0007669"/>
    <property type="project" value="InterPro"/>
</dbReference>
<keyword evidence="7 9" id="KW-1133">Transmembrane helix</keyword>
<dbReference type="InterPro" id="IPR011527">
    <property type="entry name" value="ABC1_TM_dom"/>
</dbReference>
<dbReference type="InterPro" id="IPR003593">
    <property type="entry name" value="AAA+_ATPase"/>
</dbReference>
<dbReference type="PROSITE" id="PS00211">
    <property type="entry name" value="ABC_TRANSPORTER_1"/>
    <property type="match status" value="1"/>
</dbReference>
<keyword evidence="5" id="KW-0547">Nucleotide-binding</keyword>
<dbReference type="AlphaFoldDB" id="A0A2W5Z4N5"/>
<dbReference type="PANTHER" id="PTHR24221">
    <property type="entry name" value="ATP-BINDING CASSETTE SUB-FAMILY B"/>
    <property type="match status" value="1"/>
</dbReference>
<reference evidence="12 13" key="1">
    <citation type="journal article" date="2017" name="Nature">
        <title>Atmospheric trace gases support primary production in Antarctic desert surface soil.</title>
        <authorList>
            <person name="Ji M."/>
            <person name="Greening C."/>
            <person name="Vanwonterghem I."/>
            <person name="Carere C.R."/>
            <person name="Bay S.K."/>
            <person name="Steen J.A."/>
            <person name="Montgomery K."/>
            <person name="Lines T."/>
            <person name="Beardall J."/>
            <person name="van Dorst J."/>
            <person name="Snape I."/>
            <person name="Stott M.B."/>
            <person name="Hugenholtz P."/>
            <person name="Ferrari B.C."/>
        </authorList>
    </citation>
    <scope>NUCLEOTIDE SEQUENCE [LARGE SCALE GENOMIC DNA]</scope>
    <source>
        <strain evidence="12">RRmetagenome_bin12</strain>
    </source>
</reference>
<feature type="domain" description="ABC transporter" evidence="10">
    <location>
        <begin position="402"/>
        <end position="636"/>
    </location>
</feature>
<evidence type="ECO:0000313" key="13">
    <source>
        <dbReference type="Proteomes" id="UP000248724"/>
    </source>
</evidence>
<evidence type="ECO:0000256" key="9">
    <source>
        <dbReference type="SAM" id="Phobius"/>
    </source>
</evidence>
<feature type="transmembrane region" description="Helical" evidence="9">
    <location>
        <begin position="224"/>
        <end position="243"/>
    </location>
</feature>
<protein>
    <submittedName>
        <fullName evidence="12">ABC transporter ATP-binding protein</fullName>
    </submittedName>
</protein>
<evidence type="ECO:0000256" key="6">
    <source>
        <dbReference type="ARBA" id="ARBA00022840"/>
    </source>
</evidence>
<feature type="domain" description="ABC transmembrane type-1" evidence="11">
    <location>
        <begin position="83"/>
        <end position="368"/>
    </location>
</feature>
<gene>
    <name evidence="12" type="ORF">DLM65_08595</name>
</gene>
<dbReference type="InterPro" id="IPR039421">
    <property type="entry name" value="Type_1_exporter"/>
</dbReference>
<dbReference type="PROSITE" id="PS50929">
    <property type="entry name" value="ABC_TM1F"/>
    <property type="match status" value="1"/>
</dbReference>
<dbReference type="EMBL" id="QHBU01000160">
    <property type="protein sequence ID" value="PZR80272.1"/>
    <property type="molecule type" value="Genomic_DNA"/>
</dbReference>
<comment type="caution">
    <text evidence="12">The sequence shown here is derived from an EMBL/GenBank/DDBJ whole genome shotgun (WGS) entry which is preliminary data.</text>
</comment>
<evidence type="ECO:0000256" key="4">
    <source>
        <dbReference type="ARBA" id="ARBA00022692"/>
    </source>
</evidence>
<dbReference type="SMART" id="SM00382">
    <property type="entry name" value="AAA"/>
    <property type="match status" value="1"/>
</dbReference>
<keyword evidence="8 9" id="KW-0472">Membrane</keyword>
<evidence type="ECO:0000259" key="10">
    <source>
        <dbReference type="PROSITE" id="PS50893"/>
    </source>
</evidence>
<dbReference type="GO" id="GO:0034040">
    <property type="term" value="F:ATPase-coupled lipid transmembrane transporter activity"/>
    <property type="evidence" value="ECO:0007669"/>
    <property type="project" value="TreeGrafter"/>
</dbReference>
<organism evidence="12 13">
    <name type="scientific">Candidatus Aeolococcus gillhamiae</name>
    <dbReference type="NCBI Taxonomy" id="3127015"/>
    <lineage>
        <taxon>Bacteria</taxon>
        <taxon>Bacillati</taxon>
        <taxon>Candidatus Dormiibacterota</taxon>
        <taxon>Candidatus Dormibacteria</taxon>
        <taxon>Candidatus Aeolococcales</taxon>
        <taxon>Candidatus Aeolococcaceae</taxon>
        <taxon>Candidatus Aeolococcus</taxon>
    </lineage>
</organism>
<dbReference type="InterPro" id="IPR027417">
    <property type="entry name" value="P-loop_NTPase"/>
</dbReference>
<feature type="transmembrane region" description="Helical" evidence="9">
    <location>
        <begin position="200"/>
        <end position="218"/>
    </location>
</feature>
<comment type="subcellular location">
    <subcellularLocation>
        <location evidence="1">Cell membrane</location>
        <topology evidence="1">Multi-pass membrane protein</topology>
    </subcellularLocation>
</comment>
<feature type="transmembrane region" description="Helical" evidence="9">
    <location>
        <begin position="118"/>
        <end position="138"/>
    </location>
</feature>
<dbReference type="InterPro" id="IPR017871">
    <property type="entry name" value="ABC_transporter-like_CS"/>
</dbReference>
<keyword evidence="2" id="KW-0813">Transport</keyword>
<evidence type="ECO:0000256" key="8">
    <source>
        <dbReference type="ARBA" id="ARBA00023136"/>
    </source>
</evidence>
<accession>A0A2W5Z4N5</accession>
<dbReference type="Pfam" id="PF00664">
    <property type="entry name" value="ABC_membrane"/>
    <property type="match status" value="1"/>
</dbReference>
<dbReference type="Gene3D" id="1.20.1560.10">
    <property type="entry name" value="ABC transporter type 1, transmembrane domain"/>
    <property type="match status" value="1"/>
</dbReference>
<keyword evidence="4 9" id="KW-0812">Transmembrane</keyword>
<keyword evidence="6 12" id="KW-0067">ATP-binding</keyword>
<dbReference type="FunFam" id="3.40.50.300:FF:000299">
    <property type="entry name" value="ABC transporter ATP-binding protein/permease"/>
    <property type="match status" value="1"/>
</dbReference>